<name>A0A8K0HKD7_9ROSA</name>
<feature type="repeat" description="PPR" evidence="3">
    <location>
        <begin position="302"/>
        <end position="336"/>
    </location>
</feature>
<dbReference type="Proteomes" id="UP000796880">
    <property type="component" value="Unassembled WGS sequence"/>
</dbReference>
<proteinExistence type="inferred from homology"/>
<evidence type="ECO:0008006" key="6">
    <source>
        <dbReference type="Google" id="ProtNLM"/>
    </source>
</evidence>
<dbReference type="GO" id="GO:0003729">
    <property type="term" value="F:mRNA binding"/>
    <property type="evidence" value="ECO:0007669"/>
    <property type="project" value="TreeGrafter"/>
</dbReference>
<gene>
    <name evidence="4" type="ORF">FNV43_RR04275</name>
</gene>
<dbReference type="Pfam" id="PF13041">
    <property type="entry name" value="PPR_2"/>
    <property type="match status" value="3"/>
</dbReference>
<evidence type="ECO:0000256" key="3">
    <source>
        <dbReference type="PROSITE-ProRule" id="PRU00708"/>
    </source>
</evidence>
<keyword evidence="2" id="KW-0677">Repeat</keyword>
<keyword evidence="5" id="KW-1185">Reference proteome</keyword>
<organism evidence="4 5">
    <name type="scientific">Rhamnella rubrinervis</name>
    <dbReference type="NCBI Taxonomy" id="2594499"/>
    <lineage>
        <taxon>Eukaryota</taxon>
        <taxon>Viridiplantae</taxon>
        <taxon>Streptophyta</taxon>
        <taxon>Embryophyta</taxon>
        <taxon>Tracheophyta</taxon>
        <taxon>Spermatophyta</taxon>
        <taxon>Magnoliopsida</taxon>
        <taxon>eudicotyledons</taxon>
        <taxon>Gunneridae</taxon>
        <taxon>Pentapetalae</taxon>
        <taxon>rosids</taxon>
        <taxon>fabids</taxon>
        <taxon>Rosales</taxon>
        <taxon>Rhamnaceae</taxon>
        <taxon>rhamnoid group</taxon>
        <taxon>Rhamneae</taxon>
        <taxon>Rhamnella</taxon>
    </lineage>
</organism>
<sequence>MNPKIHNFGTKFLYLGKRHSSTKSITREVSEPTTRIYKIMTSTPISTVDIVLDQSGIRVLPEIVEEVLRRFENAGMLAYRFFAWADKQRNYEHNIKAYHAMIKSLAKIRQYQMVWELVNSMKSSGLLNVETFCIIMRMYTRAHKVDEALYTFNVMEKYDVPRNLVAFNGLLSSLCKSKNVRKAQEIFDKLIDGFVPDSKTYSILIDGWGKEPNLPKAREVFREMVNRGCKPDVVTYGILVDVLCKAGRVDEAIGIVRNMESSGCKPTSFIYSVLVHTCGVENRIQDAVDAFKEMESRGVETDVAVYNALIGAFCKVDKLKNVYRVLHEMESKGLSPNSRTYNIILNGLIGRGMKDKAFSVFRRMIKVCEPDADTYTMMIKMFFERDELDMALKVWKYMKMKQFVPSMHTFSVLINGLCEKGNVSQACVLMEDMIEKGIRPSRVTFGRLRQLLIKEGREDVLKFLHQKMNLLVKEPLFD</sequence>
<dbReference type="NCBIfam" id="TIGR00756">
    <property type="entry name" value="PPR"/>
    <property type="match status" value="10"/>
</dbReference>
<feature type="repeat" description="PPR" evidence="3">
    <location>
        <begin position="337"/>
        <end position="367"/>
    </location>
</feature>
<dbReference type="PROSITE" id="PS51375">
    <property type="entry name" value="PPR"/>
    <property type="match status" value="9"/>
</dbReference>
<dbReference type="Gene3D" id="1.25.40.10">
    <property type="entry name" value="Tetratricopeptide repeat domain"/>
    <property type="match status" value="4"/>
</dbReference>
<dbReference type="SUPFAM" id="SSF81901">
    <property type="entry name" value="HCP-like"/>
    <property type="match status" value="1"/>
</dbReference>
<evidence type="ECO:0000256" key="1">
    <source>
        <dbReference type="ARBA" id="ARBA00007626"/>
    </source>
</evidence>
<feature type="repeat" description="PPR" evidence="3">
    <location>
        <begin position="406"/>
        <end position="440"/>
    </location>
</feature>
<dbReference type="Pfam" id="PF01535">
    <property type="entry name" value="PPR"/>
    <property type="match status" value="4"/>
</dbReference>
<feature type="repeat" description="PPR" evidence="3">
    <location>
        <begin position="371"/>
        <end position="405"/>
    </location>
</feature>
<feature type="repeat" description="PPR" evidence="3">
    <location>
        <begin position="94"/>
        <end position="128"/>
    </location>
</feature>
<dbReference type="InterPro" id="IPR011990">
    <property type="entry name" value="TPR-like_helical_dom_sf"/>
</dbReference>
<reference evidence="4" key="1">
    <citation type="submission" date="2020-03" db="EMBL/GenBank/DDBJ databases">
        <title>A high-quality chromosome-level genome assembly of a woody plant with both climbing and erect habits, Rhamnella rubrinervis.</title>
        <authorList>
            <person name="Lu Z."/>
            <person name="Yang Y."/>
            <person name="Zhu X."/>
            <person name="Sun Y."/>
        </authorList>
    </citation>
    <scope>NUCLEOTIDE SEQUENCE</scope>
    <source>
        <strain evidence="4">BYM</strain>
        <tissue evidence="4">Leaf</tissue>
    </source>
</reference>
<accession>A0A8K0HKD7</accession>
<evidence type="ECO:0000313" key="5">
    <source>
        <dbReference type="Proteomes" id="UP000796880"/>
    </source>
</evidence>
<dbReference type="PANTHER" id="PTHR47938">
    <property type="entry name" value="RESPIRATORY COMPLEX I CHAPERONE (CIA84), PUTATIVE (AFU_ORTHOLOGUE AFUA_2G06020)-RELATED"/>
    <property type="match status" value="1"/>
</dbReference>
<feature type="repeat" description="PPR" evidence="3">
    <location>
        <begin position="163"/>
        <end position="193"/>
    </location>
</feature>
<protein>
    <recommendedName>
        <fullName evidence="6">Pentatricopeptide repeat-containing protein</fullName>
    </recommendedName>
</protein>
<evidence type="ECO:0000256" key="2">
    <source>
        <dbReference type="ARBA" id="ARBA00022737"/>
    </source>
</evidence>
<dbReference type="AlphaFoldDB" id="A0A8K0HKD7"/>
<comment type="caution">
    <text evidence="4">The sequence shown here is derived from an EMBL/GenBank/DDBJ whole genome shotgun (WGS) entry which is preliminary data.</text>
</comment>
<feature type="repeat" description="PPR" evidence="3">
    <location>
        <begin position="232"/>
        <end position="266"/>
    </location>
</feature>
<feature type="repeat" description="PPR" evidence="3">
    <location>
        <begin position="267"/>
        <end position="301"/>
    </location>
</feature>
<dbReference type="PANTHER" id="PTHR47938:SF46">
    <property type="entry name" value="PENTACOTRIPEPTIDE-REPEAT REGION OF PRORP DOMAIN-CONTAINING PROTEIN"/>
    <property type="match status" value="1"/>
</dbReference>
<comment type="similarity">
    <text evidence="1">Belongs to the PPR family. P subfamily.</text>
</comment>
<feature type="repeat" description="PPR" evidence="3">
    <location>
        <begin position="197"/>
        <end position="231"/>
    </location>
</feature>
<dbReference type="EMBL" id="VOIH02000002">
    <property type="protein sequence ID" value="KAF3453834.1"/>
    <property type="molecule type" value="Genomic_DNA"/>
</dbReference>
<dbReference type="InterPro" id="IPR002885">
    <property type="entry name" value="PPR_rpt"/>
</dbReference>
<dbReference type="OrthoDB" id="185373at2759"/>
<evidence type="ECO:0000313" key="4">
    <source>
        <dbReference type="EMBL" id="KAF3453834.1"/>
    </source>
</evidence>